<gene>
    <name evidence="12" type="ORF">E3J95_03020</name>
</gene>
<evidence type="ECO:0000256" key="6">
    <source>
        <dbReference type="ARBA" id="ARBA00022777"/>
    </source>
</evidence>
<keyword evidence="7" id="KW-0067">ATP-binding</keyword>
<dbReference type="Pfam" id="PF02518">
    <property type="entry name" value="HATPase_c"/>
    <property type="match status" value="1"/>
</dbReference>
<dbReference type="AlphaFoldDB" id="A0A523QJZ6"/>
<dbReference type="InterPro" id="IPR003661">
    <property type="entry name" value="HisK_dim/P_dom"/>
</dbReference>
<dbReference type="InterPro" id="IPR000700">
    <property type="entry name" value="PAS-assoc_C"/>
</dbReference>
<dbReference type="PANTHER" id="PTHR43065">
    <property type="entry name" value="SENSOR HISTIDINE KINASE"/>
    <property type="match status" value="1"/>
</dbReference>
<feature type="domain" description="PAS" evidence="10">
    <location>
        <begin position="237"/>
        <end position="311"/>
    </location>
</feature>
<evidence type="ECO:0000256" key="1">
    <source>
        <dbReference type="ARBA" id="ARBA00000085"/>
    </source>
</evidence>
<name>A0A523QJZ6_UNCAE</name>
<proteinExistence type="predicted"/>
<dbReference type="PRINTS" id="PR00344">
    <property type="entry name" value="BCTRLSENSOR"/>
</dbReference>
<dbReference type="PROSITE" id="PS50113">
    <property type="entry name" value="PAC"/>
    <property type="match status" value="2"/>
</dbReference>
<keyword evidence="6" id="KW-0418">Kinase</keyword>
<dbReference type="SMART" id="SM00065">
    <property type="entry name" value="GAF"/>
    <property type="match status" value="1"/>
</dbReference>
<dbReference type="PANTHER" id="PTHR43065:SF10">
    <property type="entry name" value="PEROXIDE STRESS-ACTIVATED HISTIDINE KINASE MAK3"/>
    <property type="match status" value="1"/>
</dbReference>
<dbReference type="Proteomes" id="UP000320781">
    <property type="component" value="Unassembled WGS sequence"/>
</dbReference>
<accession>A0A523QJZ6</accession>
<dbReference type="GO" id="GO:0000155">
    <property type="term" value="F:phosphorelay sensor kinase activity"/>
    <property type="evidence" value="ECO:0007669"/>
    <property type="project" value="InterPro"/>
</dbReference>
<dbReference type="EMBL" id="SOKU01000140">
    <property type="protein sequence ID" value="TES86019.1"/>
    <property type="molecule type" value="Genomic_DNA"/>
</dbReference>
<reference evidence="12 13" key="1">
    <citation type="submission" date="2019-03" db="EMBL/GenBank/DDBJ databases">
        <title>Metabolic potential of uncultured bacteria and archaea associated with petroleum seepage in deep-sea sediments.</title>
        <authorList>
            <person name="Dong X."/>
            <person name="Hubert C."/>
        </authorList>
    </citation>
    <scope>NUCLEOTIDE SEQUENCE [LARGE SCALE GENOMIC DNA]</scope>
    <source>
        <strain evidence="12">E44_bin92</strain>
    </source>
</reference>
<evidence type="ECO:0000256" key="4">
    <source>
        <dbReference type="ARBA" id="ARBA00022679"/>
    </source>
</evidence>
<dbReference type="SMART" id="SM00091">
    <property type="entry name" value="PAS"/>
    <property type="match status" value="1"/>
</dbReference>
<evidence type="ECO:0000256" key="7">
    <source>
        <dbReference type="ARBA" id="ARBA00022840"/>
    </source>
</evidence>
<dbReference type="InterPro" id="IPR003018">
    <property type="entry name" value="GAF"/>
</dbReference>
<evidence type="ECO:0000256" key="8">
    <source>
        <dbReference type="ARBA" id="ARBA00023012"/>
    </source>
</evidence>
<dbReference type="InterPro" id="IPR036890">
    <property type="entry name" value="HATPase_C_sf"/>
</dbReference>
<feature type="domain" description="Histidine kinase" evidence="9">
    <location>
        <begin position="379"/>
        <end position="590"/>
    </location>
</feature>
<dbReference type="SUPFAM" id="SSF47384">
    <property type="entry name" value="Homodimeric domain of signal transducing histidine kinase"/>
    <property type="match status" value="1"/>
</dbReference>
<feature type="non-terminal residue" evidence="12">
    <location>
        <position position="1"/>
    </location>
</feature>
<comment type="catalytic activity">
    <reaction evidence="1">
        <text>ATP + protein L-histidine = ADP + protein N-phospho-L-histidine.</text>
        <dbReference type="EC" id="2.7.13.3"/>
    </reaction>
</comment>
<evidence type="ECO:0000256" key="5">
    <source>
        <dbReference type="ARBA" id="ARBA00022741"/>
    </source>
</evidence>
<dbReference type="InterPro" id="IPR005467">
    <property type="entry name" value="His_kinase_dom"/>
</dbReference>
<feature type="domain" description="PAC" evidence="11">
    <location>
        <begin position="1"/>
        <end position="34"/>
    </location>
</feature>
<dbReference type="NCBIfam" id="TIGR00229">
    <property type="entry name" value="sensory_box"/>
    <property type="match status" value="1"/>
</dbReference>
<dbReference type="CDD" id="cd00130">
    <property type="entry name" value="PAS"/>
    <property type="match status" value="1"/>
</dbReference>
<keyword evidence="3" id="KW-0597">Phosphoprotein</keyword>
<dbReference type="PROSITE" id="PS50109">
    <property type="entry name" value="HIS_KIN"/>
    <property type="match status" value="1"/>
</dbReference>
<dbReference type="InterPro" id="IPR001610">
    <property type="entry name" value="PAC"/>
</dbReference>
<dbReference type="PROSITE" id="PS50112">
    <property type="entry name" value="PAS"/>
    <property type="match status" value="1"/>
</dbReference>
<dbReference type="InterPro" id="IPR035965">
    <property type="entry name" value="PAS-like_dom_sf"/>
</dbReference>
<dbReference type="InterPro" id="IPR003594">
    <property type="entry name" value="HATPase_dom"/>
</dbReference>
<dbReference type="SMART" id="SM00387">
    <property type="entry name" value="HATPase_c"/>
    <property type="match status" value="1"/>
</dbReference>
<evidence type="ECO:0000256" key="2">
    <source>
        <dbReference type="ARBA" id="ARBA00012438"/>
    </source>
</evidence>
<dbReference type="Pfam" id="PF13426">
    <property type="entry name" value="PAS_9"/>
    <property type="match status" value="1"/>
</dbReference>
<comment type="caution">
    <text evidence="12">The sequence shown here is derived from an EMBL/GenBank/DDBJ whole genome shotgun (WGS) entry which is preliminary data.</text>
</comment>
<organism evidence="12 13">
    <name type="scientific">Aerophobetes bacterium</name>
    <dbReference type="NCBI Taxonomy" id="2030807"/>
    <lineage>
        <taxon>Bacteria</taxon>
        <taxon>Candidatus Aerophobota</taxon>
    </lineage>
</organism>
<dbReference type="InterPro" id="IPR000014">
    <property type="entry name" value="PAS"/>
</dbReference>
<evidence type="ECO:0000313" key="12">
    <source>
        <dbReference type="EMBL" id="TES86019.1"/>
    </source>
</evidence>
<protein>
    <recommendedName>
        <fullName evidence="2">histidine kinase</fullName>
        <ecNumber evidence="2">2.7.13.3</ecNumber>
    </recommendedName>
</protein>
<dbReference type="CDD" id="cd00082">
    <property type="entry name" value="HisKA"/>
    <property type="match status" value="1"/>
</dbReference>
<evidence type="ECO:0000259" key="10">
    <source>
        <dbReference type="PROSITE" id="PS50112"/>
    </source>
</evidence>
<dbReference type="InterPro" id="IPR029016">
    <property type="entry name" value="GAF-like_dom_sf"/>
</dbReference>
<keyword evidence="5" id="KW-0547">Nucleotide-binding</keyword>
<dbReference type="Gene3D" id="3.30.450.20">
    <property type="entry name" value="PAS domain"/>
    <property type="match status" value="1"/>
</dbReference>
<feature type="domain" description="PAC" evidence="11">
    <location>
        <begin position="314"/>
        <end position="366"/>
    </location>
</feature>
<keyword evidence="4" id="KW-0808">Transferase</keyword>
<dbReference type="InterPro" id="IPR004358">
    <property type="entry name" value="Sig_transdc_His_kin-like_C"/>
</dbReference>
<dbReference type="Gene3D" id="3.30.565.10">
    <property type="entry name" value="Histidine kinase-like ATPase, C-terminal domain"/>
    <property type="match status" value="1"/>
</dbReference>
<dbReference type="SUPFAM" id="SSF55785">
    <property type="entry name" value="PYP-like sensor domain (PAS domain)"/>
    <property type="match status" value="1"/>
</dbReference>
<evidence type="ECO:0000259" key="11">
    <source>
        <dbReference type="PROSITE" id="PS50113"/>
    </source>
</evidence>
<dbReference type="Gene3D" id="1.10.287.130">
    <property type="match status" value="1"/>
</dbReference>
<dbReference type="SMART" id="SM00086">
    <property type="entry name" value="PAC"/>
    <property type="match status" value="1"/>
</dbReference>
<dbReference type="GO" id="GO:0005524">
    <property type="term" value="F:ATP binding"/>
    <property type="evidence" value="ECO:0007669"/>
    <property type="project" value="UniProtKB-KW"/>
</dbReference>
<dbReference type="InterPro" id="IPR036097">
    <property type="entry name" value="HisK_dim/P_sf"/>
</dbReference>
<dbReference type="SUPFAM" id="SSF55874">
    <property type="entry name" value="ATPase domain of HSP90 chaperone/DNA topoisomerase II/histidine kinase"/>
    <property type="match status" value="1"/>
</dbReference>
<keyword evidence="8" id="KW-0902">Two-component regulatory system</keyword>
<evidence type="ECO:0000259" key="9">
    <source>
        <dbReference type="PROSITE" id="PS50109"/>
    </source>
</evidence>
<dbReference type="SUPFAM" id="SSF55781">
    <property type="entry name" value="GAF domain-like"/>
    <property type="match status" value="1"/>
</dbReference>
<dbReference type="Pfam" id="PF13185">
    <property type="entry name" value="GAF_2"/>
    <property type="match status" value="1"/>
</dbReference>
<sequence length="598" mass="65906">TYSLIEDAEGNPKNIIAVLRDITETKKLISELGEAKATLEDRAKERTANLTALQEISTVLARATGLNETLALILECLEKKLGYIFTAMILVNREKNCLDNYMLGPSVPVEKMAKMVGLDLARTSVSLTAKENMLVQTVLTGKPQFTHDLSDYSRPVVGKHLIAPVQKMLGIKLVGAIPLTTDEEVVGVLSFARKTEEPLTEEEMGVLMTFTNQAGLAVERAKAYRDLEESTKALEEAKNYTDSIIKSITDTLIVVSPEGSIQTVNHATCVMLGYEEKELVGQPVGKILAEEEEEEVSLFKGSGLDDLIKKKFISNVEKTYLAKDGRKIPVRFSGSVMREADGKIQGIVCMAQDITEHKEAEKQSLQSEKLAGIGLLASSIAHELGNPLSIMSSTLQYIRDALLNRGNRQLIEAIDTTVDSIGEMHELLGNLSGFTGSQRPHFESTDLRRILSRILSFIHKEAEIHKIKAYHLFDENLPNCQVDPGEIKQLFLNLFKNAIEAMPNGGELHVRMHLLDSKDAVRIEVSDTGHGISETDLRSIFRPFYSTKSDGTGLGLSFCRHVVEEHGGEITVKSDLGKGSTFSVILPLRQKGTDKSEE</sequence>
<dbReference type="EC" id="2.7.13.3" evidence="2"/>
<evidence type="ECO:0000256" key="3">
    <source>
        <dbReference type="ARBA" id="ARBA00022553"/>
    </source>
</evidence>
<evidence type="ECO:0000313" key="13">
    <source>
        <dbReference type="Proteomes" id="UP000320781"/>
    </source>
</evidence>
<dbReference type="Gene3D" id="3.30.450.40">
    <property type="match status" value="1"/>
</dbReference>